<evidence type="ECO:0000256" key="1">
    <source>
        <dbReference type="ARBA" id="ARBA00004173"/>
    </source>
</evidence>
<evidence type="ECO:0000256" key="9">
    <source>
        <dbReference type="SAM" id="Coils"/>
    </source>
</evidence>
<evidence type="ECO:0000313" key="12">
    <source>
        <dbReference type="Proteomes" id="UP000594454"/>
    </source>
</evidence>
<dbReference type="EMBL" id="LR899010">
    <property type="protein sequence ID" value="CAD7082775.1"/>
    <property type="molecule type" value="Genomic_DNA"/>
</dbReference>
<dbReference type="InterPro" id="IPR026140">
    <property type="entry name" value="Ribosomal_mS26"/>
</dbReference>
<proteinExistence type="inferred from homology"/>
<evidence type="ECO:0000256" key="7">
    <source>
        <dbReference type="ARBA" id="ARBA00035138"/>
    </source>
</evidence>
<dbReference type="InParanoid" id="A0A7R8UKZ9"/>
<evidence type="ECO:0000256" key="5">
    <source>
        <dbReference type="ARBA" id="ARBA00023128"/>
    </source>
</evidence>
<organism evidence="11 12">
    <name type="scientific">Hermetia illucens</name>
    <name type="common">Black soldier fly</name>
    <dbReference type="NCBI Taxonomy" id="343691"/>
    <lineage>
        <taxon>Eukaryota</taxon>
        <taxon>Metazoa</taxon>
        <taxon>Ecdysozoa</taxon>
        <taxon>Arthropoda</taxon>
        <taxon>Hexapoda</taxon>
        <taxon>Insecta</taxon>
        <taxon>Pterygota</taxon>
        <taxon>Neoptera</taxon>
        <taxon>Endopterygota</taxon>
        <taxon>Diptera</taxon>
        <taxon>Brachycera</taxon>
        <taxon>Stratiomyomorpha</taxon>
        <taxon>Stratiomyidae</taxon>
        <taxon>Hermetiinae</taxon>
        <taxon>Hermetia</taxon>
    </lineage>
</organism>
<evidence type="ECO:0000256" key="3">
    <source>
        <dbReference type="ARBA" id="ARBA00022946"/>
    </source>
</evidence>
<keyword evidence="3" id="KW-0809">Transit peptide</keyword>
<sequence>MLRHVVGQSARILDTNLVCASTNLQFVRWRRKPRWLPVAKSKRFLVPERKPQDSDERLELLRLHNNYRTQLRSVTSYLMKEAEVNRKTSTADHLVLTPEQEEAEFQKCVAENEAWNAKIAQEREARLQKEAAEREAYVARKLEEARIKQEEERERIEEIVRLEKERSRSYITKENLDAAIDHALANPVDHNFAIDLQGNIYRGRDAGPSKPGEKSAEQAALTSGS</sequence>
<comment type="similarity">
    <text evidence="2">Belongs to the mitochondrion-specific ribosomal protein mS26 family.</text>
</comment>
<keyword evidence="5" id="KW-0496">Mitochondrion</keyword>
<dbReference type="OrthoDB" id="5988811at2759"/>
<evidence type="ECO:0000256" key="4">
    <source>
        <dbReference type="ARBA" id="ARBA00022980"/>
    </source>
</evidence>
<dbReference type="PANTHER" id="PTHR21035:SF2">
    <property type="entry name" value="SMALL RIBOSOMAL SUBUNIT PROTEIN MS26"/>
    <property type="match status" value="1"/>
</dbReference>
<dbReference type="OMA" id="WNNQENL"/>
<dbReference type="PANTHER" id="PTHR21035">
    <property type="entry name" value="28S RIBOSOMAL PROTEIN S26, MITOCHONDRIAL"/>
    <property type="match status" value="1"/>
</dbReference>
<name>A0A7R8UKZ9_HERIL</name>
<evidence type="ECO:0000313" key="11">
    <source>
        <dbReference type="EMBL" id="CAD7082775.1"/>
    </source>
</evidence>
<protein>
    <recommendedName>
        <fullName evidence="7">Small ribosomal subunit protein mS26</fullName>
    </recommendedName>
    <alternativeName>
        <fullName evidence="8">28S ribosomal protein S26, mitochondrial</fullName>
    </alternativeName>
</protein>
<keyword evidence="12" id="KW-1185">Reference proteome</keyword>
<keyword evidence="4" id="KW-0689">Ribosomal protein</keyword>
<gene>
    <name evidence="11" type="ORF">HERILL_LOCUS5785</name>
</gene>
<comment type="subcellular location">
    <subcellularLocation>
        <location evidence="1">Mitochondrion</location>
    </subcellularLocation>
</comment>
<dbReference type="FunCoup" id="A0A7R8UKZ9">
    <property type="interactions" value="397"/>
</dbReference>
<dbReference type="Proteomes" id="UP000594454">
    <property type="component" value="Chromosome 2"/>
</dbReference>
<evidence type="ECO:0000256" key="10">
    <source>
        <dbReference type="SAM" id="MobiDB-lite"/>
    </source>
</evidence>
<feature type="compositionally biased region" description="Basic and acidic residues" evidence="10">
    <location>
        <begin position="202"/>
        <end position="216"/>
    </location>
</feature>
<evidence type="ECO:0000256" key="6">
    <source>
        <dbReference type="ARBA" id="ARBA00023274"/>
    </source>
</evidence>
<dbReference type="Pfam" id="PF14943">
    <property type="entry name" value="MRP-S26"/>
    <property type="match status" value="1"/>
</dbReference>
<dbReference type="GO" id="GO:0005763">
    <property type="term" value="C:mitochondrial small ribosomal subunit"/>
    <property type="evidence" value="ECO:0007669"/>
    <property type="project" value="InterPro"/>
</dbReference>
<feature type="coiled-coil region" evidence="9">
    <location>
        <begin position="139"/>
        <end position="166"/>
    </location>
</feature>
<accession>A0A7R8UKZ9</accession>
<evidence type="ECO:0000256" key="2">
    <source>
        <dbReference type="ARBA" id="ARBA00009672"/>
    </source>
</evidence>
<keyword evidence="6" id="KW-0687">Ribonucleoprotein</keyword>
<reference evidence="11 12" key="1">
    <citation type="submission" date="2020-11" db="EMBL/GenBank/DDBJ databases">
        <authorList>
            <person name="Wallbank WR R."/>
            <person name="Pardo Diaz C."/>
            <person name="Kozak K."/>
            <person name="Martin S."/>
            <person name="Jiggins C."/>
            <person name="Moest M."/>
            <person name="Warren A I."/>
            <person name="Generalovic N T."/>
            <person name="Byers J.R.P. K."/>
            <person name="Montejo-Kovacevich G."/>
            <person name="Yen C E."/>
        </authorList>
    </citation>
    <scope>NUCLEOTIDE SEQUENCE [LARGE SCALE GENOMIC DNA]</scope>
</reference>
<keyword evidence="9" id="KW-0175">Coiled coil</keyword>
<feature type="region of interest" description="Disordered" evidence="10">
    <location>
        <begin position="202"/>
        <end position="225"/>
    </location>
</feature>
<evidence type="ECO:0000256" key="8">
    <source>
        <dbReference type="ARBA" id="ARBA00035344"/>
    </source>
</evidence>
<dbReference type="AlphaFoldDB" id="A0A7R8UKZ9"/>